<reference evidence="2 3" key="1">
    <citation type="journal article" date="2023" name="Mol. Biol. Evol.">
        <title>Genomics of Secondarily Temperate Adaptation in the Only Non-Antarctic Icefish.</title>
        <authorList>
            <person name="Rivera-Colon A.G."/>
            <person name="Rayamajhi N."/>
            <person name="Minhas B.F."/>
            <person name="Madrigal G."/>
            <person name="Bilyk K.T."/>
            <person name="Yoon V."/>
            <person name="Hune M."/>
            <person name="Gregory S."/>
            <person name="Cheng C.H.C."/>
            <person name="Catchen J.M."/>
        </authorList>
    </citation>
    <scope>NUCLEOTIDE SEQUENCE [LARGE SCALE GENOMIC DNA]</scope>
    <source>
        <strain evidence="2">JC2023a</strain>
    </source>
</reference>
<dbReference type="PANTHER" id="PTHR47018">
    <property type="entry name" value="CXC DOMAIN-CONTAINING PROTEIN-RELATED"/>
    <property type="match status" value="1"/>
</dbReference>
<name>A0AAN8HBY6_9TELE</name>
<keyword evidence="3" id="KW-1185">Reference proteome</keyword>
<gene>
    <name evidence="2" type="ORF">CesoFtcFv8_004868</name>
</gene>
<evidence type="ECO:0000313" key="3">
    <source>
        <dbReference type="Proteomes" id="UP001335648"/>
    </source>
</evidence>
<evidence type="ECO:0000313" key="2">
    <source>
        <dbReference type="EMBL" id="KAK5906969.1"/>
    </source>
</evidence>
<evidence type="ECO:0000256" key="1">
    <source>
        <dbReference type="SAM" id="MobiDB-lite"/>
    </source>
</evidence>
<dbReference type="AlphaFoldDB" id="A0AAN8HBY6"/>
<feature type="compositionally biased region" description="Polar residues" evidence="1">
    <location>
        <begin position="906"/>
        <end position="921"/>
    </location>
</feature>
<dbReference type="EMBL" id="JAULUE010002049">
    <property type="protein sequence ID" value="KAK5906969.1"/>
    <property type="molecule type" value="Genomic_DNA"/>
</dbReference>
<proteinExistence type="predicted"/>
<accession>A0AAN8HBY6</accession>
<feature type="region of interest" description="Disordered" evidence="1">
    <location>
        <begin position="906"/>
        <end position="933"/>
    </location>
</feature>
<dbReference type="PANTHER" id="PTHR47018:SF3">
    <property type="entry name" value="MYCBP-ASSOCIATED PROTEIN"/>
    <property type="match status" value="1"/>
</dbReference>
<sequence length="1237" mass="135398">MVNTMTTTDKKKEENSMKTIYKAAQVIRKSIATFTKESHVLQVSSDITDVPAELYTMIHWIMVGPAEKLETEKRTRVVDRATLTVSQNIMYGFKSSAQVKYKPSSESASFWSPHARENPQVLGLALTIHHNTRNKKLMNLLNAHGYSVSHGRALLMETALANAVVENTRAHQGLYVPPFLRKGTFVFFAADNIDFAEDTRDGKGTTHGTITAVYQKIDPSKEPVAEPLVIGDAQSLPVTPYHVDILHCDKPTPQHAKRSEQFAISRGISESYQLTHLGWVVASALSRMKAGETYINNTVDLKETKDLFARLMVLARSNRDINQKEAIGNYEFTLTPRALVASNGTILPCHDKSKLISLLEKLTREDVPHEDHQLPQTGSTTHQDAMDTGFIDTTSTDQPSRKIALVDGMVLVQRLSKKPATVVTVKDLSGCFNDRLMSLTRDYDEIILVFDTYRTDSLTSATRDKRKQGKAIQYQVRDDTNIKHIPLSRFLSHDQTKADLTDYLAAKILEYNRGSSKLIITSASGNTRSNKDLLFEENNHEEADTLLIHQAVLASHRNPADAQFMFFSPDTDILVLVTANYDLLLKNTSISMASGVMQIEPLWRALGKERAKALPAFHAFTGADNTGRFSRIGKATWLQIYLKADEDIINALQMLLDEAEVAEGMLSTLASFVCAAYSPKGINIKTIPELRWHLFCKHRAESDKLPPTLGALKQHILRVHVQTRVWAQAAIALQDPQLDPLHNGYFRDSDGMKPTTTEVLPAPKAIIEMVQCRWKYGRHANLPFLRPPLTTALLTLGKAHQNALLGNGLVLQNLLHMQLAQQQLLHIKDKRISSVCSLLGDPSRLLIQKALSMRPPGLVPLGKGLLGDSPTELGQESVQLSTHNASVVVSAAGMVPYLQGRAGEQNSNHAISTHPSASFSCDRQPAPPGTLGGCHPQGQGYSLGITHSGLGPPPPIPPGGVYTSAGQHSSSDGCPLASMVSNGQGSLLGDPPKEVRMPSNPYLNLASVMPGVVLQGSVGSKAQGGPPGSGVYGSPVVSQGSGSYSHSAAATTTAQYTTDPSNDYSQYNQAYTQEAMQQWYQHYQAQAQSYSAAAQQNNTATDYSKEHTQAPPVTTYGDYNSYMQAVTQYYSQPAAASQAYVSKEVDVSAAVLPAYSTLPLMPGFLGAPHPAAAAPCPVTHPAAPDWNTYYYNQTRGHKREYPQLAVQEVTASDGAYIGQHSQGLGGQYADYFKRKRL</sequence>
<protein>
    <submittedName>
        <fullName evidence="2">Uncharacterized protein</fullName>
    </submittedName>
</protein>
<dbReference type="Proteomes" id="UP001335648">
    <property type="component" value="Unassembled WGS sequence"/>
</dbReference>
<organism evidence="2 3">
    <name type="scientific">Champsocephalus esox</name>
    <name type="common">pike icefish</name>
    <dbReference type="NCBI Taxonomy" id="159716"/>
    <lineage>
        <taxon>Eukaryota</taxon>
        <taxon>Metazoa</taxon>
        <taxon>Chordata</taxon>
        <taxon>Craniata</taxon>
        <taxon>Vertebrata</taxon>
        <taxon>Euteleostomi</taxon>
        <taxon>Actinopterygii</taxon>
        <taxon>Neopterygii</taxon>
        <taxon>Teleostei</taxon>
        <taxon>Neoteleostei</taxon>
        <taxon>Acanthomorphata</taxon>
        <taxon>Eupercaria</taxon>
        <taxon>Perciformes</taxon>
        <taxon>Notothenioidei</taxon>
        <taxon>Channichthyidae</taxon>
        <taxon>Champsocephalus</taxon>
    </lineage>
</organism>
<comment type="caution">
    <text evidence="2">The sequence shown here is derived from an EMBL/GenBank/DDBJ whole genome shotgun (WGS) entry which is preliminary data.</text>
</comment>